<name>Q1N2Y9_9GAMM</name>
<dbReference type="PROSITE" id="PS50844">
    <property type="entry name" value="AFP_LIKE"/>
    <property type="match status" value="1"/>
</dbReference>
<dbReference type="CDD" id="cd11615">
    <property type="entry name" value="SAF_NeuB_like"/>
    <property type="match status" value="1"/>
</dbReference>
<dbReference type="Gene3D" id="3.90.1210.10">
    <property type="entry name" value="Antifreeze-like/N-acetylneuraminic acid synthase C-terminal domain"/>
    <property type="match status" value="1"/>
</dbReference>
<dbReference type="PANTHER" id="PTHR42966:SF2">
    <property type="entry name" value="PSEUDAMINIC ACID SYNTHASE"/>
    <property type="match status" value="1"/>
</dbReference>
<dbReference type="RefSeq" id="WP_007016131.1">
    <property type="nucleotide sequence ID" value="NZ_AAQH01000006.1"/>
</dbReference>
<sequence length="350" mass="38994">MKAIKIDNRRIALDEKPYIVAELSANHNGSLDEAKRLIALAKKSGANAVKLQTYTPDTITINCDKPDFKISDGLWEGYTLYDLYVEAHTPFEWHKELFEYSRTQKITCFSSPFDESAVDLLEDLNCPAYKIASFEAIDLPLIKYVASTKKPMIISTGMANKEEISEALEVARSQGNKQIILLHCISAYPAPLDQANLKMVNTLARDFNVLTGLSDHTLGNEAALASVALGSVFIEKHFTHSRNDKGPDSSFSMEPHDLERLATMTSAIKEAIGNGGYQQAPSESQNRVFRRSLYVVKDIKKGQALTRDNIRSIRPGYGLEPKHLDKCIGKIAVRDLERGSALSWDDIKID</sequence>
<dbReference type="InterPro" id="IPR006190">
    <property type="entry name" value="SAF_AFP_Neu5Ac"/>
</dbReference>
<dbReference type="SUPFAM" id="SSF51569">
    <property type="entry name" value="Aldolase"/>
    <property type="match status" value="1"/>
</dbReference>
<dbReference type="Pfam" id="PF03102">
    <property type="entry name" value="NeuB"/>
    <property type="match status" value="1"/>
</dbReference>
<evidence type="ECO:0000313" key="3">
    <source>
        <dbReference type="Proteomes" id="UP000004263"/>
    </source>
</evidence>
<dbReference type="InterPro" id="IPR013785">
    <property type="entry name" value="Aldolase_TIM"/>
</dbReference>
<keyword evidence="3" id="KW-1185">Reference proteome</keyword>
<proteinExistence type="predicted"/>
<accession>Q1N2Y9</accession>
<dbReference type="InterPro" id="IPR036732">
    <property type="entry name" value="AFP_Neu5c_C_sf"/>
</dbReference>
<dbReference type="STRING" id="207949.RED65_06533"/>
<dbReference type="InterPro" id="IPR020030">
    <property type="entry name" value="Pseudaminic_synth_PseI"/>
</dbReference>
<reference evidence="2 3" key="1">
    <citation type="submission" date="2006-03" db="EMBL/GenBank/DDBJ databases">
        <authorList>
            <person name="Pinhassi J."/>
            <person name="Pedros-Alio C."/>
            <person name="Ferriera S."/>
            <person name="Johnson J."/>
            <person name="Kravitz S."/>
            <person name="Halpern A."/>
            <person name="Remington K."/>
            <person name="Beeson K."/>
            <person name="Tran B."/>
            <person name="Rogers Y.-H."/>
            <person name="Friedman R."/>
            <person name="Venter J.C."/>
        </authorList>
    </citation>
    <scope>NUCLEOTIDE SEQUENCE [LARGE SCALE GENOMIC DNA]</scope>
    <source>
        <strain evidence="2 3">RED65</strain>
    </source>
</reference>
<dbReference type="EMBL" id="AAQH01000006">
    <property type="protein sequence ID" value="EAT12530.1"/>
    <property type="molecule type" value="Genomic_DNA"/>
</dbReference>
<dbReference type="InterPro" id="IPR013132">
    <property type="entry name" value="PseI/NeuA/B-like_N"/>
</dbReference>
<dbReference type="Proteomes" id="UP000004263">
    <property type="component" value="Unassembled WGS sequence"/>
</dbReference>
<dbReference type="SMART" id="SM00858">
    <property type="entry name" value="SAF"/>
    <property type="match status" value="1"/>
</dbReference>
<dbReference type="GO" id="GO:0047444">
    <property type="term" value="F:N-acylneuraminate-9-phosphate synthase activity"/>
    <property type="evidence" value="ECO:0007669"/>
    <property type="project" value="TreeGrafter"/>
</dbReference>
<evidence type="ECO:0000259" key="1">
    <source>
        <dbReference type="PROSITE" id="PS50844"/>
    </source>
</evidence>
<dbReference type="Pfam" id="PF08666">
    <property type="entry name" value="SAF"/>
    <property type="match status" value="1"/>
</dbReference>
<dbReference type="InterPro" id="IPR013974">
    <property type="entry name" value="SAF"/>
</dbReference>
<dbReference type="HOGENOM" id="CLU_040465_0_1_6"/>
<gene>
    <name evidence="2" type="ORF">RED65_06533</name>
</gene>
<protein>
    <submittedName>
        <fullName evidence="2">NeuB protein</fullName>
    </submittedName>
</protein>
<organism evidence="2 3">
    <name type="scientific">Bermanella marisrubri</name>
    <dbReference type="NCBI Taxonomy" id="207949"/>
    <lineage>
        <taxon>Bacteria</taxon>
        <taxon>Pseudomonadati</taxon>
        <taxon>Pseudomonadota</taxon>
        <taxon>Gammaproteobacteria</taxon>
        <taxon>Oceanospirillales</taxon>
        <taxon>Oceanospirillaceae</taxon>
        <taxon>Bermanella</taxon>
    </lineage>
</organism>
<dbReference type="NCBIfam" id="TIGR03586">
    <property type="entry name" value="PseI"/>
    <property type="match status" value="1"/>
</dbReference>
<evidence type="ECO:0000313" key="2">
    <source>
        <dbReference type="EMBL" id="EAT12530.1"/>
    </source>
</evidence>
<feature type="domain" description="AFP-like" evidence="1">
    <location>
        <begin position="292"/>
        <end position="350"/>
    </location>
</feature>
<comment type="caution">
    <text evidence="2">The sequence shown here is derived from an EMBL/GenBank/DDBJ whole genome shotgun (WGS) entry which is preliminary data.</text>
</comment>
<dbReference type="PANTHER" id="PTHR42966">
    <property type="entry name" value="N-ACETYLNEURAMINATE SYNTHASE"/>
    <property type="match status" value="1"/>
</dbReference>
<dbReference type="Gene3D" id="3.20.20.70">
    <property type="entry name" value="Aldolase class I"/>
    <property type="match status" value="1"/>
</dbReference>
<dbReference type="InterPro" id="IPR057736">
    <property type="entry name" value="SAF_PseI/NeuA/NeuB"/>
</dbReference>
<dbReference type="InterPro" id="IPR051690">
    <property type="entry name" value="PseI-like"/>
</dbReference>
<dbReference type="GO" id="GO:0016051">
    <property type="term" value="P:carbohydrate biosynthetic process"/>
    <property type="evidence" value="ECO:0007669"/>
    <property type="project" value="InterPro"/>
</dbReference>
<dbReference type="AlphaFoldDB" id="Q1N2Y9"/>
<dbReference type="SUPFAM" id="SSF51269">
    <property type="entry name" value="AFP III-like domain"/>
    <property type="match status" value="1"/>
</dbReference>